<reference evidence="2 3" key="1">
    <citation type="submission" date="2015-02" db="EMBL/GenBank/DDBJ databases">
        <authorList>
            <person name="Ju K.-S."/>
            <person name="Doroghazi J.R."/>
            <person name="Metcalf W."/>
        </authorList>
    </citation>
    <scope>NUCLEOTIDE SEQUENCE [LARGE SCALE GENOMIC DNA]</scope>
    <source>
        <strain evidence="2 3">NRRL B-16140</strain>
    </source>
</reference>
<feature type="transmembrane region" description="Helical" evidence="1">
    <location>
        <begin position="183"/>
        <end position="205"/>
    </location>
</feature>
<dbReference type="AlphaFoldDB" id="A0A0F0H7H0"/>
<evidence type="ECO:0000256" key="1">
    <source>
        <dbReference type="SAM" id="Phobius"/>
    </source>
</evidence>
<protein>
    <submittedName>
        <fullName evidence="2">Uncharacterized protein</fullName>
    </submittedName>
</protein>
<dbReference type="RefSeq" id="WP_045310965.1">
    <property type="nucleotide sequence ID" value="NZ_JYJG01000049.1"/>
</dbReference>
<feature type="transmembrane region" description="Helical" evidence="1">
    <location>
        <begin position="243"/>
        <end position="264"/>
    </location>
</feature>
<dbReference type="PATRIC" id="fig|68170.10.peg.9560"/>
<feature type="transmembrane region" description="Helical" evidence="1">
    <location>
        <begin position="217"/>
        <end position="237"/>
    </location>
</feature>
<sequence length="286" mass="29580">MTGEKLRGRGLAVAAAGVVLVAWMVVSATTTEVATPHMFRAATVSAALACLCAVAAGLVAWRITDAGSAARLRYVFVVLEGAALVTFFPSRWTASDVEDAAGEFSISLTLSLTAPVLIALGLVLWLSHAVHKTVVGAHGPIVADSGEGALADRMRALGAVLVVAGGGLTISAAAVALTVPSPLAAFLFSAVLVTLGPFVLGLVLMRAKDVHWASRRSGVFSFVIVFVFAMPVGDFAFKAGAGTAVLLCALVAAAVGFQVAAFLVMREYTGELGKTWRERRQRLASR</sequence>
<feature type="transmembrane region" description="Helical" evidence="1">
    <location>
        <begin position="37"/>
        <end position="60"/>
    </location>
</feature>
<dbReference type="Proteomes" id="UP000033393">
    <property type="component" value="Unassembled WGS sequence"/>
</dbReference>
<feature type="transmembrane region" description="Helical" evidence="1">
    <location>
        <begin position="104"/>
        <end position="126"/>
    </location>
</feature>
<dbReference type="OrthoDB" id="3698358at2"/>
<keyword evidence="1" id="KW-1133">Transmembrane helix</keyword>
<proteinExistence type="predicted"/>
<feature type="transmembrane region" description="Helical" evidence="1">
    <location>
        <begin position="156"/>
        <end position="177"/>
    </location>
</feature>
<evidence type="ECO:0000313" key="3">
    <source>
        <dbReference type="Proteomes" id="UP000033393"/>
    </source>
</evidence>
<evidence type="ECO:0000313" key="2">
    <source>
        <dbReference type="EMBL" id="KJK50816.1"/>
    </source>
</evidence>
<keyword evidence="3" id="KW-1185">Reference proteome</keyword>
<organism evidence="2 3">
    <name type="scientific">Lentzea aerocolonigenes</name>
    <name type="common">Lechevalieria aerocolonigenes</name>
    <name type="synonym">Saccharothrix aerocolonigenes</name>
    <dbReference type="NCBI Taxonomy" id="68170"/>
    <lineage>
        <taxon>Bacteria</taxon>
        <taxon>Bacillati</taxon>
        <taxon>Actinomycetota</taxon>
        <taxon>Actinomycetes</taxon>
        <taxon>Pseudonocardiales</taxon>
        <taxon>Pseudonocardiaceae</taxon>
        <taxon>Lentzea</taxon>
    </lineage>
</organism>
<dbReference type="EMBL" id="JYJG01000049">
    <property type="protein sequence ID" value="KJK50816.1"/>
    <property type="molecule type" value="Genomic_DNA"/>
</dbReference>
<keyword evidence="1" id="KW-0812">Transmembrane</keyword>
<feature type="transmembrane region" description="Helical" evidence="1">
    <location>
        <begin position="72"/>
        <end position="92"/>
    </location>
</feature>
<comment type="caution">
    <text evidence="2">The sequence shown here is derived from an EMBL/GenBank/DDBJ whole genome shotgun (WGS) entry which is preliminary data.</text>
</comment>
<gene>
    <name evidence="2" type="ORF">UK23_09105</name>
</gene>
<keyword evidence="1" id="KW-0472">Membrane</keyword>
<accession>A0A0F0H7H0</accession>
<name>A0A0F0H7H0_LENAE</name>